<proteinExistence type="predicted"/>
<dbReference type="InterPro" id="IPR002059">
    <property type="entry name" value="CSP_DNA-bd"/>
</dbReference>
<accession>A0A515ES58</accession>
<dbReference type="InterPro" id="IPR011129">
    <property type="entry name" value="CSD"/>
</dbReference>
<dbReference type="GO" id="GO:0005829">
    <property type="term" value="C:cytosol"/>
    <property type="evidence" value="ECO:0007669"/>
    <property type="project" value="UniProtKB-ARBA"/>
</dbReference>
<dbReference type="GO" id="GO:0003730">
    <property type="term" value="F:mRNA 3'-UTR binding"/>
    <property type="evidence" value="ECO:0007669"/>
    <property type="project" value="TreeGrafter"/>
</dbReference>
<evidence type="ECO:0000313" key="6">
    <source>
        <dbReference type="EMBL" id="QDL55494.1"/>
    </source>
</evidence>
<reference evidence="7" key="2">
    <citation type="journal article" date="2020" name="Int. J. Syst. Evol. Microbiol.">
        <title>Genomic insights into a novel species Rhodoferax aquaticus sp. nov., isolated from freshwater.</title>
        <authorList>
            <person name="Li T."/>
            <person name="Zhuo Y."/>
            <person name="Jin C.Z."/>
            <person name="Wu X."/>
            <person name="Ko S.R."/>
            <person name="Jin F.J."/>
            <person name="Ahn C.Y."/>
            <person name="Oh H.M."/>
            <person name="Lee H.G."/>
            <person name="Jin L."/>
        </authorList>
    </citation>
    <scope>NUCLEOTIDE SEQUENCE [LARGE SCALE GENOMIC DNA]</scope>
    <source>
        <strain evidence="7">Gr-4</strain>
    </source>
</reference>
<dbReference type="EMBL" id="CP036282">
    <property type="protein sequence ID" value="QDL55494.1"/>
    <property type="molecule type" value="Genomic_DNA"/>
</dbReference>
<dbReference type="PROSITE" id="PS00352">
    <property type="entry name" value="CSD_1"/>
    <property type="match status" value="1"/>
</dbReference>
<dbReference type="GO" id="GO:0043488">
    <property type="term" value="P:regulation of mRNA stability"/>
    <property type="evidence" value="ECO:0007669"/>
    <property type="project" value="TreeGrafter"/>
</dbReference>
<keyword evidence="4" id="KW-1133">Transmembrane helix</keyword>
<feature type="domain" description="CSD" evidence="5">
    <location>
        <begin position="2"/>
        <end position="67"/>
    </location>
</feature>
<dbReference type="InterPro" id="IPR010718">
    <property type="entry name" value="DUF1294"/>
</dbReference>
<dbReference type="PANTHER" id="PTHR12962">
    <property type="entry name" value="CALCIUM-REGULATED HEAT STABLE PROTEIN CRHSP-24-RELATED"/>
    <property type="match status" value="1"/>
</dbReference>
<organism evidence="6 7">
    <name type="scientific">Rhodoferax aquaticus</name>
    <dbReference type="NCBI Taxonomy" id="2527691"/>
    <lineage>
        <taxon>Bacteria</taxon>
        <taxon>Pseudomonadati</taxon>
        <taxon>Pseudomonadota</taxon>
        <taxon>Betaproteobacteria</taxon>
        <taxon>Burkholderiales</taxon>
        <taxon>Comamonadaceae</taxon>
        <taxon>Rhodoferax</taxon>
    </lineage>
</organism>
<keyword evidence="4" id="KW-0812">Transmembrane</keyword>
<feature type="transmembrane region" description="Helical" evidence="4">
    <location>
        <begin position="86"/>
        <end position="105"/>
    </location>
</feature>
<evidence type="ECO:0000259" key="5">
    <source>
        <dbReference type="PROSITE" id="PS51857"/>
    </source>
</evidence>
<protein>
    <submittedName>
        <fullName evidence="6">DUF1294 domain-containing protein</fullName>
    </submittedName>
</protein>
<keyword evidence="7" id="KW-1185">Reference proteome</keyword>
<dbReference type="RefSeq" id="WP_142812651.1">
    <property type="nucleotide sequence ID" value="NZ_CP036282.1"/>
</dbReference>
<feature type="region of interest" description="Disordered" evidence="3">
    <location>
        <begin position="60"/>
        <end position="80"/>
    </location>
</feature>
<dbReference type="InterPro" id="IPR019844">
    <property type="entry name" value="CSD_CS"/>
</dbReference>
<name>A0A515ES58_9BURK</name>
<feature type="transmembrane region" description="Helical" evidence="4">
    <location>
        <begin position="111"/>
        <end position="130"/>
    </location>
</feature>
<dbReference type="Pfam" id="PF00313">
    <property type="entry name" value="CSD"/>
    <property type="match status" value="1"/>
</dbReference>
<sequence length="206" mass="22818">MRFSGKLKTWNDERGFGFIEPIQGGQEIFVHIKSFPSGTGRPTVGQILTFEIETASDGKKKARAVQYPPRQKTTQRSRKSSAAQWTFPRLLAIPTFLGIYVYVAFRWGFSVPVLLAYLGLSLVAFIAYAVDKSAAVSGRWRTSEQTLHLFSLAGGWPGALIAQQLLRHKTSKQSFVVVFWFTVVLNVGAFVAWNAGLIPVPRPGIA</sequence>
<dbReference type="InterPro" id="IPR052069">
    <property type="entry name" value="Ca-reg_mRNA-binding_domain"/>
</dbReference>
<dbReference type="InterPro" id="IPR012340">
    <property type="entry name" value="NA-bd_OB-fold"/>
</dbReference>
<dbReference type="PANTHER" id="PTHR12962:SF1">
    <property type="entry name" value="COLD SHOCK DOMAIN-CONTAINING PROTEIN CG9705"/>
    <property type="match status" value="1"/>
</dbReference>
<dbReference type="Gene3D" id="2.40.50.140">
    <property type="entry name" value="Nucleic acid-binding proteins"/>
    <property type="match status" value="1"/>
</dbReference>
<comment type="subcellular location">
    <subcellularLocation>
        <location evidence="2">Cytoplasm</location>
    </subcellularLocation>
</comment>
<evidence type="ECO:0000256" key="4">
    <source>
        <dbReference type="SAM" id="Phobius"/>
    </source>
</evidence>
<evidence type="ECO:0000256" key="3">
    <source>
        <dbReference type="SAM" id="MobiDB-lite"/>
    </source>
</evidence>
<keyword evidence="1" id="KW-0597">Phosphoprotein</keyword>
<dbReference type="AlphaFoldDB" id="A0A515ES58"/>
<dbReference type="SUPFAM" id="SSF50249">
    <property type="entry name" value="Nucleic acid-binding proteins"/>
    <property type="match status" value="1"/>
</dbReference>
<evidence type="ECO:0000256" key="2">
    <source>
        <dbReference type="RuleBase" id="RU000408"/>
    </source>
</evidence>
<dbReference type="PROSITE" id="PS51857">
    <property type="entry name" value="CSD_2"/>
    <property type="match status" value="1"/>
</dbReference>
<dbReference type="Proteomes" id="UP000317365">
    <property type="component" value="Chromosome"/>
</dbReference>
<evidence type="ECO:0000256" key="1">
    <source>
        <dbReference type="ARBA" id="ARBA00022553"/>
    </source>
</evidence>
<evidence type="ECO:0000313" key="7">
    <source>
        <dbReference type="Proteomes" id="UP000317365"/>
    </source>
</evidence>
<reference evidence="7" key="1">
    <citation type="submission" date="2019-02" db="EMBL/GenBank/DDBJ databases">
        <title>Complete genome sequence of Rhodoferax sp. Gr-4.</title>
        <authorList>
            <person name="Jin L."/>
        </authorList>
    </citation>
    <scope>NUCLEOTIDE SEQUENCE [LARGE SCALE GENOMIC DNA]</scope>
    <source>
        <strain evidence="7">Gr-4</strain>
    </source>
</reference>
<dbReference type="CDD" id="cd04458">
    <property type="entry name" value="CSP_CDS"/>
    <property type="match status" value="1"/>
</dbReference>
<dbReference type="Pfam" id="PF06961">
    <property type="entry name" value="DUF1294"/>
    <property type="match status" value="1"/>
</dbReference>
<feature type="transmembrane region" description="Helical" evidence="4">
    <location>
        <begin position="175"/>
        <end position="193"/>
    </location>
</feature>
<gene>
    <name evidence="6" type="ORF">EXZ61_15670</name>
</gene>
<dbReference type="KEGG" id="rhg:EXZ61_15670"/>
<keyword evidence="4" id="KW-0472">Membrane</keyword>
<dbReference type="SMART" id="SM00357">
    <property type="entry name" value="CSP"/>
    <property type="match status" value="1"/>
</dbReference>